<dbReference type="EMBL" id="CP110436">
    <property type="protein sequence ID" value="WAQ92339.1"/>
    <property type="molecule type" value="Genomic_DNA"/>
</dbReference>
<feature type="chain" id="PRO_5047076713" evidence="1">
    <location>
        <begin position="22"/>
        <end position="364"/>
    </location>
</feature>
<dbReference type="RefSeq" id="XP_053027894.1">
    <property type="nucleotide sequence ID" value="XM_053163917.1"/>
</dbReference>
<dbReference type="Proteomes" id="UP001164743">
    <property type="component" value="Chromosome 16A"/>
</dbReference>
<gene>
    <name evidence="2" type="ORF">PtA15_16A245</name>
</gene>
<accession>A0ABY7D3Y4</accession>
<organism evidence="2 3">
    <name type="scientific">Puccinia triticina</name>
    <dbReference type="NCBI Taxonomy" id="208348"/>
    <lineage>
        <taxon>Eukaryota</taxon>
        <taxon>Fungi</taxon>
        <taxon>Dikarya</taxon>
        <taxon>Basidiomycota</taxon>
        <taxon>Pucciniomycotina</taxon>
        <taxon>Pucciniomycetes</taxon>
        <taxon>Pucciniales</taxon>
        <taxon>Pucciniaceae</taxon>
        <taxon>Puccinia</taxon>
    </lineage>
</organism>
<name>A0ABY7D3Y4_9BASI</name>
<protein>
    <submittedName>
        <fullName evidence="2">Uncharacterized protein</fullName>
    </submittedName>
</protein>
<evidence type="ECO:0000256" key="1">
    <source>
        <dbReference type="SAM" id="SignalP"/>
    </source>
</evidence>
<feature type="signal peptide" evidence="1">
    <location>
        <begin position="1"/>
        <end position="21"/>
    </location>
</feature>
<evidence type="ECO:0000313" key="3">
    <source>
        <dbReference type="Proteomes" id="UP001164743"/>
    </source>
</evidence>
<keyword evidence="1" id="KW-0732">Signal</keyword>
<keyword evidence="3" id="KW-1185">Reference proteome</keyword>
<reference evidence="2" key="1">
    <citation type="submission" date="2022-10" db="EMBL/GenBank/DDBJ databases">
        <title>Puccinia triticina Genome sequencing and assembly.</title>
        <authorList>
            <person name="Li C."/>
        </authorList>
    </citation>
    <scope>NUCLEOTIDE SEQUENCE</scope>
    <source>
        <strain evidence="2">Pt15</strain>
    </source>
</reference>
<proteinExistence type="predicted"/>
<evidence type="ECO:0000313" key="2">
    <source>
        <dbReference type="EMBL" id="WAQ92339.1"/>
    </source>
</evidence>
<sequence length="364" mass="40482">MRKNFFLLSTWLAFLVVKNECGWLNWAPQNPGGAHVSEFEAYYQGLDMSHLALDQDDRIYGPRHFQDPELTHLPLQEVVLGAAEHRKPKMSLDFSARYPHLMREENPAGTSHKGAIAGPSDEEGWTNFYNPAGTSHNGAIAGPSDEEGWTNFYNPAGTSHNGAIAGPSDEKGWTNFENPAGTSHNGAIAGPSHEEGWTNFHNPAVTSHNRDLASLNKSFWMITESGDIRRLDGLHPDELRISRVGSNRLSTAQKESPPVDLSLSYNGDWKASGGERYITMVNQSADSVTYILQITLDRRSQLSLPRTLGPRKGENIRANVFHRLKVGNSRLLKLRAWSGAQHGLMDQEHRYVYGGTIDYFDVSS</sequence>
<dbReference type="GeneID" id="77804812"/>